<dbReference type="GO" id="GO:0016020">
    <property type="term" value="C:membrane"/>
    <property type="evidence" value="ECO:0007669"/>
    <property type="project" value="InterPro"/>
</dbReference>
<feature type="compositionally biased region" description="Low complexity" evidence="8">
    <location>
        <begin position="723"/>
        <end position="733"/>
    </location>
</feature>
<reference evidence="11 12" key="1">
    <citation type="submission" date="2016-11" db="EMBL/GenBank/DDBJ databases">
        <authorList>
            <person name="Jaros S."/>
            <person name="Januszkiewicz K."/>
            <person name="Wedrychowicz H."/>
        </authorList>
    </citation>
    <scope>NUCLEOTIDE SEQUENCE [LARGE SCALE GENOMIC DNA]</scope>
</reference>
<dbReference type="InterPro" id="IPR046450">
    <property type="entry name" value="PA_dom_sf"/>
</dbReference>
<accession>A0A2X0MDM1</accession>
<evidence type="ECO:0000313" key="12">
    <source>
        <dbReference type="Proteomes" id="UP000249464"/>
    </source>
</evidence>
<feature type="signal peptide" evidence="9">
    <location>
        <begin position="1"/>
        <end position="30"/>
    </location>
</feature>
<dbReference type="InterPro" id="IPR001382">
    <property type="entry name" value="Glyco_hydro_47"/>
</dbReference>
<dbReference type="PRINTS" id="PR00747">
    <property type="entry name" value="GLYHDRLASE47"/>
</dbReference>
<dbReference type="SUPFAM" id="SSF48225">
    <property type="entry name" value="Seven-hairpin glycosidases"/>
    <property type="match status" value="1"/>
</dbReference>
<keyword evidence="12" id="KW-1185">Reference proteome</keyword>
<evidence type="ECO:0000256" key="7">
    <source>
        <dbReference type="RuleBase" id="RU361193"/>
    </source>
</evidence>
<feature type="active site" evidence="5">
    <location>
        <position position="388"/>
    </location>
</feature>
<feature type="region of interest" description="Disordered" evidence="8">
    <location>
        <begin position="716"/>
        <end position="743"/>
    </location>
</feature>
<feature type="active site" description="Proton donor" evidence="5">
    <location>
        <position position="369"/>
    </location>
</feature>
<gene>
    <name evidence="11" type="primary">BQ5605_C009g05687</name>
    <name evidence="11" type="ORF">BQ5605_C009G05687</name>
</gene>
<dbReference type="InterPro" id="IPR003137">
    <property type="entry name" value="PA_domain"/>
</dbReference>
<keyword evidence="6" id="KW-0106">Calcium</keyword>
<evidence type="ECO:0000256" key="5">
    <source>
        <dbReference type="PIRSR" id="PIRSR601382-1"/>
    </source>
</evidence>
<keyword evidence="7" id="KW-0326">Glycosidase</keyword>
<dbReference type="SUPFAM" id="SSF52025">
    <property type="entry name" value="PA domain"/>
    <property type="match status" value="1"/>
</dbReference>
<dbReference type="CDD" id="cd00538">
    <property type="entry name" value="PA"/>
    <property type="match status" value="1"/>
</dbReference>
<dbReference type="GO" id="GO:0005509">
    <property type="term" value="F:calcium ion binding"/>
    <property type="evidence" value="ECO:0007669"/>
    <property type="project" value="InterPro"/>
</dbReference>
<keyword evidence="6" id="KW-0479">Metal-binding</keyword>
<dbReference type="GO" id="GO:0044322">
    <property type="term" value="C:endoplasmic reticulum quality control compartment"/>
    <property type="evidence" value="ECO:0007669"/>
    <property type="project" value="GOC"/>
</dbReference>
<evidence type="ECO:0000256" key="3">
    <source>
        <dbReference type="ARBA" id="ARBA00022824"/>
    </source>
</evidence>
<proteinExistence type="inferred from homology"/>
<keyword evidence="7" id="KW-0378">Hydrolase</keyword>
<dbReference type="InterPro" id="IPR012341">
    <property type="entry name" value="6hp_glycosidase-like_sf"/>
</dbReference>
<feature type="compositionally biased region" description="Basic residues" evidence="8">
    <location>
        <begin position="486"/>
        <end position="496"/>
    </location>
</feature>
<feature type="region of interest" description="Disordered" evidence="8">
    <location>
        <begin position="483"/>
        <end position="521"/>
    </location>
</feature>
<feature type="active site" evidence="5">
    <location>
        <position position="274"/>
    </location>
</feature>
<comment type="similarity">
    <text evidence="2 7">Belongs to the glycosyl hydrolase 47 family.</text>
</comment>
<dbReference type="PANTHER" id="PTHR45679">
    <property type="entry name" value="ER DEGRADATION-ENHANCING ALPHA-MANNOSIDASE-LIKE PROTEIN 2"/>
    <property type="match status" value="1"/>
</dbReference>
<sequence>MGHHAQPRSTLPILLFVFLVFSHLSAPTSALFSSKRKLQLREQTRSLFHHSYDAYKRHAYPLDELKPLSCQGVGVNRTHQNVFDNDVFGDFQLTLVDTLDSFAILGEKDKFEQGVKEVIETVNFDRDAKVQVFEVTIRMLGGLLSSHILATSRTRGFYLPWYRNEMLDLADDLGRRLLPAFKTRTGIPYARVHLRQGVKRFESTETCSAGAGSLLLEFATLSKLTGKQVYEDKAKKAFFAVWNQKSDLGLVGNSIMANDGKWLTTATSTGAGIDSIFEYAAKSYILLGDDEYLRVWNDMYAAIMTHVRAPDGFWYRPVNMHTGQIANYQVDSLSAFFPGLQTLVGDIDAAIKAHAIYAFQWKRYHALPEVFDISKRMAVNLVYPLRPEFIESNYYLYRATKDDWYLEMAEEILQDLISRVKVTCGAASLLNIISGEREDKMPSFFTSETLKYLYLTFDEGNPWNHDDSNMVFSTEAHMLELVDRPKPKKRRRKTSKSKPSSTQNYSSSTQSSRAPICPRHDPMGTDTHQHYLLSSVRTRTDFEQARYLVGHEIDVGSEKQMVRNGLWFHYGWCDAGMMEVSLLSCIVWLPARTELMGSLLKQAYTLELVFSHNVADEVISPGPDMIESLSPPAQSPPVNGASHPNDRLIIHRIHGLRLALTRTGTHTSGPDQYRISRVGPYQIAPGQTIVIDDPLVLGKATAVNRPERVQIKVELTEPLPLDTSESSSTTSSSGGVQSPIPPPATTVMTLPGIAASFGPTLNDPVLPFSFSQRSLPLLLLPFSPFGCSFQSLTSDTPHTTLRGHILLLHRGECNFILKAALAHQVGALGVIIINSPKVSDDGFVPSAEPEELVKYQDGLVPLVIISHQSGERLERLLSNGDGLRTEEGGRDVDWGNVRVKVEESEVEQVVGLEEEEGSKPVLTSMFLGGYQVMNIKLAKMEEGKGEGGSGVGGKKGKGRGT</sequence>
<name>A0A2X0MDM1_9BASI</name>
<dbReference type="Gene3D" id="3.50.30.30">
    <property type="match status" value="1"/>
</dbReference>
<dbReference type="Pfam" id="PF02225">
    <property type="entry name" value="PA"/>
    <property type="match status" value="1"/>
</dbReference>
<dbReference type="InterPro" id="IPR044674">
    <property type="entry name" value="EDEM1/2/3"/>
</dbReference>
<evidence type="ECO:0000256" key="9">
    <source>
        <dbReference type="SAM" id="SignalP"/>
    </source>
</evidence>
<feature type="chain" id="PRO_5016109258" description="alpha-1,2-Mannosidase" evidence="9">
    <location>
        <begin position="31"/>
        <end position="961"/>
    </location>
</feature>
<dbReference type="InterPro" id="IPR036026">
    <property type="entry name" value="Seven-hairpin_glycosidases"/>
</dbReference>
<dbReference type="GO" id="GO:0004571">
    <property type="term" value="F:mannosyl-oligosaccharide 1,2-alpha-mannosidase activity"/>
    <property type="evidence" value="ECO:0007669"/>
    <property type="project" value="InterPro"/>
</dbReference>
<keyword evidence="4" id="KW-0325">Glycoprotein</keyword>
<dbReference type="EMBL" id="FQNC01000049">
    <property type="protein sequence ID" value="SGY84272.1"/>
    <property type="molecule type" value="Genomic_DNA"/>
</dbReference>
<dbReference type="GO" id="GO:1904380">
    <property type="term" value="P:endoplasmic reticulum mannose trimming"/>
    <property type="evidence" value="ECO:0007669"/>
    <property type="project" value="InterPro"/>
</dbReference>
<dbReference type="Proteomes" id="UP000249464">
    <property type="component" value="Unassembled WGS sequence"/>
</dbReference>
<evidence type="ECO:0000259" key="10">
    <source>
        <dbReference type="Pfam" id="PF02225"/>
    </source>
</evidence>
<dbReference type="EC" id="3.2.1.-" evidence="7"/>
<evidence type="ECO:0000256" key="2">
    <source>
        <dbReference type="ARBA" id="ARBA00007658"/>
    </source>
</evidence>
<keyword evidence="3" id="KW-0256">Endoplasmic reticulum</keyword>
<evidence type="ECO:0000313" key="11">
    <source>
        <dbReference type="EMBL" id="SGY84272.1"/>
    </source>
</evidence>
<comment type="subcellular location">
    <subcellularLocation>
        <location evidence="1">Endoplasmic reticulum</location>
    </subcellularLocation>
</comment>
<dbReference type="PANTHER" id="PTHR45679:SF5">
    <property type="entry name" value="ER DEGRADATION-ENHANCING ALPHA-MANNOSIDASE-LIKE PROTEIN 1"/>
    <property type="match status" value="1"/>
</dbReference>
<protein>
    <recommendedName>
        <fullName evidence="7">alpha-1,2-Mannosidase</fullName>
        <ecNumber evidence="7">3.2.1.-</ecNumber>
    </recommendedName>
</protein>
<feature type="region of interest" description="Disordered" evidence="8">
    <location>
        <begin position="942"/>
        <end position="961"/>
    </location>
</feature>
<dbReference type="GO" id="GO:0005975">
    <property type="term" value="P:carbohydrate metabolic process"/>
    <property type="evidence" value="ECO:0007669"/>
    <property type="project" value="InterPro"/>
</dbReference>
<feature type="active site" description="Proton donor" evidence="5">
    <location>
        <position position="134"/>
    </location>
</feature>
<keyword evidence="9" id="KW-0732">Signal</keyword>
<evidence type="ECO:0000256" key="8">
    <source>
        <dbReference type="SAM" id="MobiDB-lite"/>
    </source>
</evidence>
<dbReference type="AlphaFoldDB" id="A0A2X0MDM1"/>
<feature type="binding site" evidence="6">
    <location>
        <position position="474"/>
    </location>
    <ligand>
        <name>Ca(2+)</name>
        <dbReference type="ChEBI" id="CHEBI:29108"/>
    </ligand>
</feature>
<dbReference type="STRING" id="796604.A0A2X0MDM1"/>
<evidence type="ECO:0000256" key="1">
    <source>
        <dbReference type="ARBA" id="ARBA00004240"/>
    </source>
</evidence>
<feature type="domain" description="PA" evidence="10">
    <location>
        <begin position="781"/>
        <end position="873"/>
    </location>
</feature>
<feature type="compositionally biased region" description="Low complexity" evidence="8">
    <location>
        <begin position="497"/>
        <end position="512"/>
    </location>
</feature>
<dbReference type="Gene3D" id="1.50.10.10">
    <property type="match status" value="1"/>
</dbReference>
<evidence type="ECO:0000256" key="4">
    <source>
        <dbReference type="ARBA" id="ARBA00023180"/>
    </source>
</evidence>
<evidence type="ECO:0000256" key="6">
    <source>
        <dbReference type="PIRSR" id="PIRSR601382-2"/>
    </source>
</evidence>
<comment type="cofactor">
    <cofactor evidence="6">
        <name>Ca(2+)</name>
        <dbReference type="ChEBI" id="CHEBI:29108"/>
    </cofactor>
</comment>
<organism evidence="11 12">
    <name type="scientific">Microbotryum silenes-dioicae</name>
    <dbReference type="NCBI Taxonomy" id="796604"/>
    <lineage>
        <taxon>Eukaryota</taxon>
        <taxon>Fungi</taxon>
        <taxon>Dikarya</taxon>
        <taxon>Basidiomycota</taxon>
        <taxon>Pucciniomycotina</taxon>
        <taxon>Microbotryomycetes</taxon>
        <taxon>Microbotryales</taxon>
        <taxon>Microbotryaceae</taxon>
        <taxon>Microbotryum</taxon>
    </lineage>
</organism>
<dbReference type="Pfam" id="PF01532">
    <property type="entry name" value="Glyco_hydro_47"/>
    <property type="match status" value="1"/>
</dbReference>
<dbReference type="GO" id="GO:0036503">
    <property type="term" value="P:ERAD pathway"/>
    <property type="evidence" value="ECO:0007669"/>
    <property type="project" value="UniProtKB-ARBA"/>
</dbReference>